<evidence type="ECO:0000313" key="3">
    <source>
        <dbReference type="EMBL" id="KAE9067399.1"/>
    </source>
</evidence>
<organism evidence="3 7">
    <name type="scientific">Phytophthora fragariae</name>
    <dbReference type="NCBI Taxonomy" id="53985"/>
    <lineage>
        <taxon>Eukaryota</taxon>
        <taxon>Sar</taxon>
        <taxon>Stramenopiles</taxon>
        <taxon>Oomycota</taxon>
        <taxon>Peronosporomycetes</taxon>
        <taxon>Peronosporales</taxon>
        <taxon>Peronosporaceae</taxon>
        <taxon>Phytophthora</taxon>
    </lineage>
</organism>
<sequence length="50" mass="5535">KLVKDAVSNVRGGRPVTSASAEENYDARNKYGDEYALGNISWGEIDNIKY</sequence>
<dbReference type="Proteomes" id="UP000488956">
    <property type="component" value="Unassembled WGS sequence"/>
</dbReference>
<evidence type="ECO:0000313" key="4">
    <source>
        <dbReference type="EMBL" id="KAE9169644.1"/>
    </source>
</evidence>
<reference evidence="6 7" key="1">
    <citation type="submission" date="2018-08" db="EMBL/GenBank/DDBJ databases">
        <title>Genomic investigation of the strawberry pathogen Phytophthora fragariae indicates pathogenicity is determined by transcriptional variation in three key races.</title>
        <authorList>
            <person name="Adams T.M."/>
            <person name="Armitage A.D."/>
            <person name="Sobczyk M.K."/>
            <person name="Bates H.J."/>
            <person name="Dunwell J.M."/>
            <person name="Nellist C.F."/>
            <person name="Harrison R.J."/>
        </authorList>
    </citation>
    <scope>NUCLEOTIDE SEQUENCE [LARGE SCALE GENOMIC DNA]</scope>
    <source>
        <strain evidence="5 8">BC-23</strain>
        <strain evidence="4 6">NOV-27</strain>
        <strain evidence="3 7">NOV-71</strain>
        <strain evidence="2 9">ONT-3</strain>
    </source>
</reference>
<accession>A0A6A3Q2M2</accession>
<evidence type="ECO:0000313" key="2">
    <source>
        <dbReference type="EMBL" id="KAE9067357.1"/>
    </source>
</evidence>
<dbReference type="Proteomes" id="UP000441208">
    <property type="component" value="Unassembled WGS sequence"/>
</dbReference>
<name>A0A6A3Q2M2_9STRA</name>
<evidence type="ECO:0000313" key="8">
    <source>
        <dbReference type="Proteomes" id="UP000476176"/>
    </source>
</evidence>
<protein>
    <submittedName>
        <fullName evidence="3">Uncharacterized protein</fullName>
    </submittedName>
</protein>
<feature type="non-terminal residue" evidence="3">
    <location>
        <position position="1"/>
    </location>
</feature>
<dbReference type="EMBL" id="QXGC01001362">
    <property type="protein sequence ID" value="KAE9204627.1"/>
    <property type="molecule type" value="Genomic_DNA"/>
</dbReference>
<gene>
    <name evidence="5" type="ORF">PF004_g17786</name>
    <name evidence="4" type="ORF">PF005_g27876</name>
    <name evidence="3" type="ORF">PF007_g28084</name>
    <name evidence="2" type="ORF">PF010_g27491</name>
</gene>
<keyword evidence="6" id="KW-1185">Reference proteome</keyword>
<dbReference type="EMBL" id="QXGB01003649">
    <property type="protein sequence ID" value="KAE9169644.1"/>
    <property type="molecule type" value="Genomic_DNA"/>
</dbReference>
<evidence type="ECO:0000313" key="6">
    <source>
        <dbReference type="Proteomes" id="UP000433483"/>
    </source>
</evidence>
<dbReference type="Proteomes" id="UP000433483">
    <property type="component" value="Unassembled WGS sequence"/>
</dbReference>
<dbReference type="Proteomes" id="UP000476176">
    <property type="component" value="Unassembled WGS sequence"/>
</dbReference>
<dbReference type="EMBL" id="QXFX01003727">
    <property type="protein sequence ID" value="KAE9067357.1"/>
    <property type="molecule type" value="Genomic_DNA"/>
</dbReference>
<proteinExistence type="predicted"/>
<comment type="caution">
    <text evidence="3">The sequence shown here is derived from an EMBL/GenBank/DDBJ whole genome shotgun (WGS) entry which is preliminary data.</text>
</comment>
<feature type="region of interest" description="Disordered" evidence="1">
    <location>
        <begin position="1"/>
        <end position="21"/>
    </location>
</feature>
<evidence type="ECO:0000313" key="9">
    <source>
        <dbReference type="Proteomes" id="UP000488956"/>
    </source>
</evidence>
<evidence type="ECO:0000313" key="5">
    <source>
        <dbReference type="EMBL" id="KAE9204627.1"/>
    </source>
</evidence>
<evidence type="ECO:0000313" key="7">
    <source>
        <dbReference type="Proteomes" id="UP000441208"/>
    </source>
</evidence>
<dbReference type="AlphaFoldDB" id="A0A6A3Q2M2"/>
<dbReference type="EMBL" id="QXFZ01003727">
    <property type="protein sequence ID" value="KAE9067399.1"/>
    <property type="molecule type" value="Genomic_DNA"/>
</dbReference>
<evidence type="ECO:0000256" key="1">
    <source>
        <dbReference type="SAM" id="MobiDB-lite"/>
    </source>
</evidence>